<dbReference type="InterPro" id="IPR016140">
    <property type="entry name" value="Bifunc_inhib/LTP/seed_store"/>
</dbReference>
<dbReference type="Gene3D" id="1.10.110.10">
    <property type="entry name" value="Plant lipid-transfer and hydrophobic proteins"/>
    <property type="match status" value="1"/>
</dbReference>
<evidence type="ECO:0000256" key="3">
    <source>
        <dbReference type="ARBA" id="ARBA00038300"/>
    </source>
</evidence>
<protein>
    <recommendedName>
        <fullName evidence="5">Bifunctional inhibitor/plant lipid transfer protein/seed storage helical domain-containing protein</fullName>
    </recommendedName>
</protein>
<evidence type="ECO:0000256" key="4">
    <source>
        <dbReference type="SAM" id="SignalP"/>
    </source>
</evidence>
<evidence type="ECO:0000313" key="6">
    <source>
        <dbReference type="EMBL" id="PIN11929.1"/>
    </source>
</evidence>
<dbReference type="SMART" id="SM00499">
    <property type="entry name" value="AAI"/>
    <property type="match status" value="1"/>
</dbReference>
<evidence type="ECO:0000256" key="1">
    <source>
        <dbReference type="ARBA" id="ARBA00004613"/>
    </source>
</evidence>
<dbReference type="SUPFAM" id="SSF47699">
    <property type="entry name" value="Bifunctional inhibitor/lipid-transfer protein/seed storage 2S albumin"/>
    <property type="match status" value="1"/>
</dbReference>
<dbReference type="Proteomes" id="UP000231279">
    <property type="component" value="Unassembled WGS sequence"/>
</dbReference>
<dbReference type="GO" id="GO:0005576">
    <property type="term" value="C:extracellular region"/>
    <property type="evidence" value="ECO:0007669"/>
    <property type="project" value="UniProtKB-SubCell"/>
</dbReference>
<evidence type="ECO:0000256" key="2">
    <source>
        <dbReference type="ARBA" id="ARBA00022525"/>
    </source>
</evidence>
<dbReference type="STRING" id="429701.A0A2G9H322"/>
<feature type="domain" description="Bifunctional inhibitor/plant lipid transfer protein/seed storage helical" evidence="5">
    <location>
        <begin position="31"/>
        <end position="90"/>
    </location>
</feature>
<name>A0A2G9H322_9LAMI</name>
<evidence type="ECO:0000313" key="7">
    <source>
        <dbReference type="Proteomes" id="UP000231279"/>
    </source>
</evidence>
<sequence length="93" mass="9780">MASMKSVFPLVILIVLMSHNQFVTKSDAQSCSSTLSSLNICAPSVVPGASTTPSSDCCAALQSVDRDCMCNTLRIASQIPTKCNLPPLNCGEE</sequence>
<keyword evidence="4" id="KW-0732">Signal</keyword>
<dbReference type="Pfam" id="PF00234">
    <property type="entry name" value="Tryp_alpha_amyl"/>
    <property type="match status" value="1"/>
</dbReference>
<gene>
    <name evidence="6" type="ORF">CDL12_15472</name>
</gene>
<comment type="subcellular location">
    <subcellularLocation>
        <location evidence="1">Secreted</location>
    </subcellularLocation>
</comment>
<evidence type="ECO:0000259" key="5">
    <source>
        <dbReference type="SMART" id="SM00499"/>
    </source>
</evidence>
<feature type="chain" id="PRO_5013789051" description="Bifunctional inhibitor/plant lipid transfer protein/seed storage helical domain-containing protein" evidence="4">
    <location>
        <begin position="29"/>
        <end position="93"/>
    </location>
</feature>
<accession>A0A2G9H322</accession>
<dbReference type="AlphaFoldDB" id="A0A2G9H322"/>
<dbReference type="EMBL" id="NKXS01002828">
    <property type="protein sequence ID" value="PIN11929.1"/>
    <property type="molecule type" value="Genomic_DNA"/>
</dbReference>
<dbReference type="OrthoDB" id="1873458at2759"/>
<comment type="similarity">
    <text evidence="3">Belongs to the A9/FIL1 family.</text>
</comment>
<dbReference type="InterPro" id="IPR036312">
    <property type="entry name" value="Bifun_inhib/LTP/seed_sf"/>
</dbReference>
<reference evidence="7" key="1">
    <citation type="journal article" date="2018" name="Gigascience">
        <title>Genome assembly of the Pink Ipe (Handroanthus impetiginosus, Bignoniaceae), a highly valued, ecologically keystone Neotropical timber forest tree.</title>
        <authorList>
            <person name="Silva-Junior O.B."/>
            <person name="Grattapaglia D."/>
            <person name="Novaes E."/>
            <person name="Collevatti R.G."/>
        </authorList>
    </citation>
    <scope>NUCLEOTIDE SEQUENCE [LARGE SCALE GENOMIC DNA]</scope>
    <source>
        <strain evidence="7">cv. UFG-1</strain>
    </source>
</reference>
<dbReference type="PANTHER" id="PTHR35501:SF3">
    <property type="entry name" value="PROTEIN YY1"/>
    <property type="match status" value="1"/>
</dbReference>
<feature type="signal peptide" evidence="4">
    <location>
        <begin position="1"/>
        <end position="28"/>
    </location>
</feature>
<dbReference type="PANTHER" id="PTHR35501">
    <property type="entry name" value="PROTEIN YY1"/>
    <property type="match status" value="1"/>
</dbReference>
<comment type="caution">
    <text evidence="6">The sequence shown here is derived from an EMBL/GenBank/DDBJ whole genome shotgun (WGS) entry which is preliminary data.</text>
</comment>
<keyword evidence="2" id="KW-0964">Secreted</keyword>
<keyword evidence="7" id="KW-1185">Reference proteome</keyword>
<organism evidence="6 7">
    <name type="scientific">Handroanthus impetiginosus</name>
    <dbReference type="NCBI Taxonomy" id="429701"/>
    <lineage>
        <taxon>Eukaryota</taxon>
        <taxon>Viridiplantae</taxon>
        <taxon>Streptophyta</taxon>
        <taxon>Embryophyta</taxon>
        <taxon>Tracheophyta</taxon>
        <taxon>Spermatophyta</taxon>
        <taxon>Magnoliopsida</taxon>
        <taxon>eudicotyledons</taxon>
        <taxon>Gunneridae</taxon>
        <taxon>Pentapetalae</taxon>
        <taxon>asterids</taxon>
        <taxon>lamiids</taxon>
        <taxon>Lamiales</taxon>
        <taxon>Bignoniaceae</taxon>
        <taxon>Crescentiina</taxon>
        <taxon>Tabebuia alliance</taxon>
        <taxon>Handroanthus</taxon>
    </lineage>
</organism>
<proteinExistence type="inferred from homology"/>